<gene>
    <name evidence="2" type="ORF">PM001_LOCUS22161</name>
</gene>
<dbReference type="Pfam" id="PF08216">
    <property type="entry name" value="CTNNBL"/>
    <property type="match status" value="1"/>
</dbReference>
<name>A0AAV1UQW9_9STRA</name>
<accession>A0AAV1UQW9</accession>
<dbReference type="AlphaFoldDB" id="A0AAV1UQW9"/>
<protein>
    <recommendedName>
        <fullName evidence="1">Beta-catenin-like protein 1 N-terminal domain-containing protein</fullName>
    </recommendedName>
</protein>
<dbReference type="Gene3D" id="1.25.10.10">
    <property type="entry name" value="Leucine-rich Repeat Variant"/>
    <property type="match status" value="1"/>
</dbReference>
<comment type="caution">
    <text evidence="2">The sequence shown here is derived from an EMBL/GenBank/DDBJ whole genome shotgun (WGS) entry which is preliminary data.</text>
</comment>
<dbReference type="InterPro" id="IPR013180">
    <property type="entry name" value="CTNNBL1_N"/>
</dbReference>
<dbReference type="InterPro" id="IPR011989">
    <property type="entry name" value="ARM-like"/>
</dbReference>
<organism evidence="2 3">
    <name type="scientific">Peronospora matthiolae</name>
    <dbReference type="NCBI Taxonomy" id="2874970"/>
    <lineage>
        <taxon>Eukaryota</taxon>
        <taxon>Sar</taxon>
        <taxon>Stramenopiles</taxon>
        <taxon>Oomycota</taxon>
        <taxon>Peronosporomycetes</taxon>
        <taxon>Peronosporales</taxon>
        <taxon>Peronosporaceae</taxon>
        <taxon>Peronospora</taxon>
    </lineage>
</organism>
<feature type="domain" description="Beta-catenin-like protein 1 N-terminal" evidence="1">
    <location>
        <begin position="34"/>
        <end position="101"/>
    </location>
</feature>
<proteinExistence type="predicted"/>
<dbReference type="Proteomes" id="UP001162060">
    <property type="component" value="Unassembled WGS sequence"/>
</dbReference>
<dbReference type="EMBL" id="CAKLBY020000226">
    <property type="protein sequence ID" value="CAK7937011.1"/>
    <property type="molecule type" value="Genomic_DNA"/>
</dbReference>
<evidence type="ECO:0000313" key="2">
    <source>
        <dbReference type="EMBL" id="CAK7937011.1"/>
    </source>
</evidence>
<evidence type="ECO:0000259" key="1">
    <source>
        <dbReference type="Pfam" id="PF08216"/>
    </source>
</evidence>
<evidence type="ECO:0000313" key="3">
    <source>
        <dbReference type="Proteomes" id="UP001162060"/>
    </source>
</evidence>
<sequence>MIHSTIPRVGSGAGSQVEALAIGGCQTRALWRHDDAAARELAQHLVDEKLLPLLVNNLYQFAAMADDVEKDGQKTETAVLYYSLQILENLVDLEPQVCADVV</sequence>
<reference evidence="2" key="1">
    <citation type="submission" date="2024-01" db="EMBL/GenBank/DDBJ databases">
        <authorList>
            <person name="Webb A."/>
        </authorList>
    </citation>
    <scope>NUCLEOTIDE SEQUENCE</scope>
    <source>
        <strain evidence="2">Pm1</strain>
    </source>
</reference>